<gene>
    <name evidence="1" type="ORF">AEK19_MT0645</name>
</gene>
<sequence>MSPFFRHPCIDQPMFNPASCKRFTLLYIYLNRQLPDVASLRSVKLPVPMRRQFIEEFGKRRGRLIPLKAFLATGSTTALICKPLSEQRLSL</sequence>
<dbReference type="AlphaFoldDB" id="A0A1Y0B0J5"/>
<accession>A0A1Y0B0J5</accession>
<protein>
    <submittedName>
        <fullName evidence="1">Uncharacterized protein</fullName>
    </submittedName>
</protein>
<evidence type="ECO:0000313" key="1">
    <source>
        <dbReference type="EMBL" id="ART30898.1"/>
    </source>
</evidence>
<reference evidence="1" key="1">
    <citation type="submission" date="2017-03" db="EMBL/GenBank/DDBJ databases">
        <title>The mitochondrial genome of the carnivorous plant Utricularia reniformis (Lentibulariaceae): structure, comparative analysis and evolutionary landmarks.</title>
        <authorList>
            <person name="Silva S.R."/>
            <person name="Alvarenga D.O."/>
            <person name="Michael T.P."/>
            <person name="Miranda V.F.O."/>
            <person name="Varani A.M."/>
        </authorList>
    </citation>
    <scope>NUCLEOTIDE SEQUENCE</scope>
</reference>
<proteinExistence type="predicted"/>
<keyword evidence="1" id="KW-0496">Mitochondrion</keyword>
<organism evidence="1">
    <name type="scientific">Utricularia reniformis</name>
    <dbReference type="NCBI Taxonomy" id="192314"/>
    <lineage>
        <taxon>Eukaryota</taxon>
        <taxon>Viridiplantae</taxon>
        <taxon>Streptophyta</taxon>
        <taxon>Embryophyta</taxon>
        <taxon>Tracheophyta</taxon>
        <taxon>Spermatophyta</taxon>
        <taxon>Magnoliopsida</taxon>
        <taxon>eudicotyledons</taxon>
        <taxon>Gunneridae</taxon>
        <taxon>Pentapetalae</taxon>
        <taxon>asterids</taxon>
        <taxon>lamiids</taxon>
        <taxon>Lamiales</taxon>
        <taxon>Lentibulariaceae</taxon>
        <taxon>Utricularia</taxon>
    </lineage>
</organism>
<dbReference type="EMBL" id="KY774314">
    <property type="protein sequence ID" value="ART30898.1"/>
    <property type="molecule type" value="Genomic_DNA"/>
</dbReference>
<name>A0A1Y0B0J5_9LAMI</name>
<geneLocation type="mitochondrion" evidence="1"/>